<organism evidence="1">
    <name type="scientific">marine sediment metagenome</name>
    <dbReference type="NCBI Taxonomy" id="412755"/>
    <lineage>
        <taxon>unclassified sequences</taxon>
        <taxon>metagenomes</taxon>
        <taxon>ecological metagenomes</taxon>
    </lineage>
</organism>
<dbReference type="EMBL" id="LAZR01000036">
    <property type="protein sequence ID" value="KKO01299.1"/>
    <property type="molecule type" value="Genomic_DNA"/>
</dbReference>
<accession>A0A0F9Y9E9</accession>
<dbReference type="AlphaFoldDB" id="A0A0F9Y9E9"/>
<comment type="caution">
    <text evidence="1">The sequence shown here is derived from an EMBL/GenBank/DDBJ whole genome shotgun (WGS) entry which is preliminary data.</text>
</comment>
<proteinExistence type="predicted"/>
<name>A0A0F9Y9E9_9ZZZZ</name>
<evidence type="ECO:0000313" key="1">
    <source>
        <dbReference type="EMBL" id="KKO01299.1"/>
    </source>
</evidence>
<reference evidence="1" key="1">
    <citation type="journal article" date="2015" name="Nature">
        <title>Complex archaea that bridge the gap between prokaryotes and eukaryotes.</title>
        <authorList>
            <person name="Spang A."/>
            <person name="Saw J.H."/>
            <person name="Jorgensen S.L."/>
            <person name="Zaremba-Niedzwiedzka K."/>
            <person name="Martijn J."/>
            <person name="Lind A.E."/>
            <person name="van Eijk R."/>
            <person name="Schleper C."/>
            <person name="Guy L."/>
            <person name="Ettema T.J."/>
        </authorList>
    </citation>
    <scope>NUCLEOTIDE SEQUENCE</scope>
</reference>
<protein>
    <submittedName>
        <fullName evidence="1">Uncharacterized protein</fullName>
    </submittedName>
</protein>
<sequence>MIFFTSGGVLEYFTEQRLQAFFSYLNKLGSTIFIAIEPIGNNIDFTKNPSSQPYGVERSFSHDHARLFKNAGFNLWHQSKVEGYQNEAYFGVFRAENK</sequence>
<gene>
    <name evidence="1" type="ORF">LCGC14_0118870</name>
</gene>